<sequence length="521" mass="56954">MVSMVDSGLVSSASAAGALRMEHAGLLFLCHCSVFVFSSVLLPVSALQSGSPERVFAVAGEDVVLPCHFNPSISPSPFGLTEWSRVNGPSLSTVHVVRNGEELEKETTEEYRGRTAVAEDGSLMLRSGTRRDSGTYRCFRRGGSSVTVFVSLIVAQVSEVNVTVRELSNELVVHCECSSWGLKPRVSLLDAEGNVLPAENESSVEPGDLYSVRAHLGLAKGKSKKSGIMVCQAEITELRLVKEKRIDISEKLSVSEAEVGPGYTVVAIVLLVVAVVVIAVVVIVVLNWKVEKLQRLRAFCTRLVQQPLRGEEAQPLLKDIDIAQVNTTGASEITAKAHHVFNKDQLLDGVKVSQQLAERDLDEMNKYKDIINSVGESENIPPSLLAGIICRQSQAGTKLDQNGFGLYDSNCFGLMQIHKLYNRLEGGPFSKEHVEQGARIIARLLQIMQKERKNWTTQQHLKGALACYIAGEETVLNLKDHEDVDSATPCNDFANDVIARARWFAMKGFKSKSIKIDVLPS</sequence>
<reference evidence="3" key="2">
    <citation type="submission" date="2025-09" db="UniProtKB">
        <authorList>
            <consortium name="Ensembl"/>
        </authorList>
    </citation>
    <scope>IDENTIFICATION</scope>
</reference>
<dbReference type="OMA" id="HIDEGAT"/>
<dbReference type="InterPro" id="IPR007110">
    <property type="entry name" value="Ig-like_dom"/>
</dbReference>
<evidence type="ECO:0000256" key="1">
    <source>
        <dbReference type="SAM" id="Phobius"/>
    </source>
</evidence>
<keyword evidence="4" id="KW-1185">Reference proteome</keyword>
<dbReference type="Pfam" id="PF07686">
    <property type="entry name" value="V-set"/>
    <property type="match status" value="1"/>
</dbReference>
<dbReference type="GO" id="GO:0003796">
    <property type="term" value="F:lysozyme activity"/>
    <property type="evidence" value="ECO:0007669"/>
    <property type="project" value="TreeGrafter"/>
</dbReference>
<dbReference type="GO" id="GO:0005576">
    <property type="term" value="C:extracellular region"/>
    <property type="evidence" value="ECO:0007669"/>
    <property type="project" value="TreeGrafter"/>
</dbReference>
<dbReference type="PANTHER" id="PTHR31698:SF8">
    <property type="entry name" value="LYSOZYME G-RELATED"/>
    <property type="match status" value="1"/>
</dbReference>
<organism evidence="3 4">
    <name type="scientific">Seriola dumerili</name>
    <name type="common">Greater amberjack</name>
    <name type="synonym">Caranx dumerili</name>
    <dbReference type="NCBI Taxonomy" id="41447"/>
    <lineage>
        <taxon>Eukaryota</taxon>
        <taxon>Metazoa</taxon>
        <taxon>Chordata</taxon>
        <taxon>Craniata</taxon>
        <taxon>Vertebrata</taxon>
        <taxon>Euteleostomi</taxon>
        <taxon>Actinopterygii</taxon>
        <taxon>Neopterygii</taxon>
        <taxon>Teleostei</taxon>
        <taxon>Neoteleostei</taxon>
        <taxon>Acanthomorphata</taxon>
        <taxon>Carangaria</taxon>
        <taxon>Carangiformes</taxon>
        <taxon>Carangidae</taxon>
        <taxon>Seriola</taxon>
    </lineage>
</organism>
<dbReference type="Gene3D" id="2.60.40.10">
    <property type="entry name" value="Immunoglobulins"/>
    <property type="match status" value="2"/>
</dbReference>
<dbReference type="PANTHER" id="PTHR31698">
    <property type="entry name" value="LYSOZYME G FAMILY MEMBER"/>
    <property type="match status" value="1"/>
</dbReference>
<name>A0A3B4T4B5_SERDU</name>
<evidence type="ECO:0000313" key="3">
    <source>
        <dbReference type="Ensembl" id="ENSSDUP00000000920.1"/>
    </source>
</evidence>
<dbReference type="InterPro" id="IPR013783">
    <property type="entry name" value="Ig-like_fold"/>
</dbReference>
<dbReference type="SUPFAM" id="SSF48726">
    <property type="entry name" value="Immunoglobulin"/>
    <property type="match status" value="1"/>
</dbReference>
<feature type="domain" description="Ig-like" evidence="2">
    <location>
        <begin position="43"/>
        <end position="151"/>
    </location>
</feature>
<keyword evidence="1" id="KW-0812">Transmembrane</keyword>
<dbReference type="InterPro" id="IPR036179">
    <property type="entry name" value="Ig-like_dom_sf"/>
</dbReference>
<dbReference type="InterPro" id="IPR003599">
    <property type="entry name" value="Ig_sub"/>
</dbReference>
<dbReference type="Proteomes" id="UP000261420">
    <property type="component" value="Unplaced"/>
</dbReference>
<dbReference type="SUPFAM" id="SSF53955">
    <property type="entry name" value="Lysozyme-like"/>
    <property type="match status" value="1"/>
</dbReference>
<dbReference type="Ensembl" id="ENSSDUT00000000965.1">
    <property type="protein sequence ID" value="ENSSDUP00000000920.1"/>
    <property type="gene ID" value="ENSSDUG00000000759.1"/>
</dbReference>
<protein>
    <submittedName>
        <fullName evidence="3">Butyrophilin subfamily 1 member A1-like</fullName>
    </submittedName>
</protein>
<dbReference type="AlphaFoldDB" id="A0A3B4T4B5"/>
<dbReference type="InterPro" id="IPR023346">
    <property type="entry name" value="Lysozyme-like_dom_sf"/>
</dbReference>
<dbReference type="PROSITE" id="PS50835">
    <property type="entry name" value="IG_LIKE"/>
    <property type="match status" value="1"/>
</dbReference>
<dbReference type="InterPro" id="IPR013106">
    <property type="entry name" value="Ig_V-set"/>
</dbReference>
<feature type="transmembrane region" description="Helical" evidence="1">
    <location>
        <begin position="263"/>
        <end position="288"/>
    </location>
</feature>
<dbReference type="CDD" id="cd01021">
    <property type="entry name" value="GEWL"/>
    <property type="match status" value="1"/>
</dbReference>
<keyword evidence="1" id="KW-0472">Membrane</keyword>
<reference evidence="3" key="1">
    <citation type="submission" date="2025-08" db="UniProtKB">
        <authorList>
            <consortium name="Ensembl"/>
        </authorList>
    </citation>
    <scope>IDENTIFICATION</scope>
</reference>
<dbReference type="GO" id="GO:0050830">
    <property type="term" value="P:defense response to Gram-positive bacterium"/>
    <property type="evidence" value="ECO:0007669"/>
    <property type="project" value="TreeGrafter"/>
</dbReference>
<evidence type="ECO:0000259" key="2">
    <source>
        <dbReference type="PROSITE" id="PS50835"/>
    </source>
</evidence>
<dbReference type="GeneTree" id="ENSGT00390000017614"/>
<dbReference type="Gene3D" id="1.10.530.10">
    <property type="match status" value="1"/>
</dbReference>
<evidence type="ECO:0000313" key="4">
    <source>
        <dbReference type="Proteomes" id="UP000261420"/>
    </source>
</evidence>
<keyword evidence="1" id="KW-1133">Transmembrane helix</keyword>
<dbReference type="SMART" id="SM00409">
    <property type="entry name" value="IG"/>
    <property type="match status" value="1"/>
</dbReference>
<proteinExistence type="predicted"/>
<accession>A0A3B4T4B5</accession>